<dbReference type="GO" id="GO:0006979">
    <property type="term" value="P:response to oxidative stress"/>
    <property type="evidence" value="ECO:0007669"/>
    <property type="project" value="InterPro"/>
</dbReference>
<evidence type="ECO:0000313" key="4">
    <source>
        <dbReference type="Proteomes" id="UP000008311"/>
    </source>
</evidence>
<dbReference type="Proteomes" id="UP000008311">
    <property type="component" value="Unassembled WGS sequence"/>
</dbReference>
<dbReference type="InterPro" id="IPR002016">
    <property type="entry name" value="Haem_peroxidase"/>
</dbReference>
<dbReference type="SUPFAM" id="SSF48113">
    <property type="entry name" value="Heme-dependent peroxidases"/>
    <property type="match status" value="1"/>
</dbReference>
<name>B9RHC0_RICCO</name>
<feature type="domain" description="Plant heme peroxidase family profile" evidence="2">
    <location>
        <begin position="8"/>
        <end position="112"/>
    </location>
</feature>
<dbReference type="GO" id="GO:0004601">
    <property type="term" value="F:peroxidase activity"/>
    <property type="evidence" value="ECO:0007669"/>
    <property type="project" value="InterPro"/>
</dbReference>
<sequence>MKLLRDYDAFILLDSVDGRKSEKDFTEDCDIVHLFKSQVEEVCPRIVSCEDFIFLAARKYTLQVGGSFYPLFSDEPPSPPADLSIRGDDERETLSLSFLSFGVAKLGFIKAG</sequence>
<dbReference type="PROSITE" id="PS50873">
    <property type="entry name" value="PEROXIDASE_4"/>
    <property type="match status" value="1"/>
</dbReference>
<evidence type="ECO:0000259" key="2">
    <source>
        <dbReference type="PROSITE" id="PS50873"/>
    </source>
</evidence>
<evidence type="ECO:0000313" key="3">
    <source>
        <dbReference type="EMBL" id="EEF49482.1"/>
    </source>
</evidence>
<organism evidence="3 4">
    <name type="scientific">Ricinus communis</name>
    <name type="common">Castor bean</name>
    <dbReference type="NCBI Taxonomy" id="3988"/>
    <lineage>
        <taxon>Eukaryota</taxon>
        <taxon>Viridiplantae</taxon>
        <taxon>Streptophyta</taxon>
        <taxon>Embryophyta</taxon>
        <taxon>Tracheophyta</taxon>
        <taxon>Spermatophyta</taxon>
        <taxon>Magnoliopsida</taxon>
        <taxon>eudicotyledons</taxon>
        <taxon>Gunneridae</taxon>
        <taxon>Pentapetalae</taxon>
        <taxon>rosids</taxon>
        <taxon>fabids</taxon>
        <taxon>Malpighiales</taxon>
        <taxon>Euphorbiaceae</taxon>
        <taxon>Acalyphoideae</taxon>
        <taxon>Acalypheae</taxon>
        <taxon>Ricinus</taxon>
    </lineage>
</organism>
<dbReference type="GO" id="GO:0020037">
    <property type="term" value="F:heme binding"/>
    <property type="evidence" value="ECO:0007669"/>
    <property type="project" value="InterPro"/>
</dbReference>
<dbReference type="InParanoid" id="B9RHC0"/>
<proteinExistence type="inferred from homology"/>
<dbReference type="EMBL" id="EQ973778">
    <property type="protein sequence ID" value="EEF49482.1"/>
    <property type="molecule type" value="Genomic_DNA"/>
</dbReference>
<dbReference type="InterPro" id="IPR010255">
    <property type="entry name" value="Haem_peroxidase_sf"/>
</dbReference>
<protein>
    <recommendedName>
        <fullName evidence="2">Plant heme peroxidase family profile domain-containing protein</fullName>
    </recommendedName>
</protein>
<evidence type="ECO:0000256" key="1">
    <source>
        <dbReference type="RuleBase" id="RU004241"/>
    </source>
</evidence>
<reference evidence="4" key="1">
    <citation type="journal article" date="2010" name="Nat. Biotechnol.">
        <title>Draft genome sequence of the oilseed species Ricinus communis.</title>
        <authorList>
            <person name="Chan A.P."/>
            <person name="Crabtree J."/>
            <person name="Zhao Q."/>
            <person name="Lorenzi H."/>
            <person name="Orvis J."/>
            <person name="Puiu D."/>
            <person name="Melake-Berhan A."/>
            <person name="Jones K.M."/>
            <person name="Redman J."/>
            <person name="Chen G."/>
            <person name="Cahoon E.B."/>
            <person name="Gedil M."/>
            <person name="Stanke M."/>
            <person name="Haas B.J."/>
            <person name="Wortman J.R."/>
            <person name="Fraser-Liggett C.M."/>
            <person name="Ravel J."/>
            <person name="Rabinowicz P.D."/>
        </authorList>
    </citation>
    <scope>NUCLEOTIDE SEQUENCE [LARGE SCALE GENOMIC DNA]</scope>
    <source>
        <strain evidence="4">cv. Hale</strain>
    </source>
</reference>
<comment type="similarity">
    <text evidence="1">Belongs to the peroxidase family.</text>
</comment>
<dbReference type="STRING" id="3988.B9RHC0"/>
<gene>
    <name evidence="3" type="ORF">RCOM_1449780</name>
</gene>
<dbReference type="Gene3D" id="1.10.520.10">
    <property type="match status" value="1"/>
</dbReference>
<dbReference type="AlphaFoldDB" id="B9RHC0"/>
<dbReference type="Pfam" id="PF00141">
    <property type="entry name" value="peroxidase"/>
    <property type="match status" value="1"/>
</dbReference>
<keyword evidence="4" id="KW-1185">Reference proteome</keyword>
<accession>B9RHC0</accession>